<dbReference type="AlphaFoldDB" id="A0AA39R2P9"/>
<dbReference type="Proteomes" id="UP001166286">
    <property type="component" value="Unassembled WGS sequence"/>
</dbReference>
<comment type="caution">
    <text evidence="3">The sequence shown here is derived from an EMBL/GenBank/DDBJ whole genome shotgun (WGS) entry which is preliminary data.</text>
</comment>
<keyword evidence="2" id="KW-1133">Transmembrane helix</keyword>
<name>A0AA39R2P9_9LECA</name>
<protein>
    <submittedName>
        <fullName evidence="3">Uncharacterized protein</fullName>
    </submittedName>
</protein>
<evidence type="ECO:0000256" key="1">
    <source>
        <dbReference type="SAM" id="Coils"/>
    </source>
</evidence>
<sequence>MASSHGLKPQRDLRNSTGILSATIKHIAEDKPIKLAEATGRFLIETIKCYITTPFPWITSSSFIITAAIILLSVIFMQKFRHSIFQEFLRWNEVEPIHRQLRKEKALRECEEQLEREEAEWRRRKNKVIRDRPNDRESLEYISGIPEEF</sequence>
<gene>
    <name evidence="3" type="ORF">JMJ35_003534</name>
</gene>
<keyword evidence="2" id="KW-0472">Membrane</keyword>
<feature type="coiled-coil region" evidence="1">
    <location>
        <begin position="100"/>
        <end position="131"/>
    </location>
</feature>
<evidence type="ECO:0000313" key="3">
    <source>
        <dbReference type="EMBL" id="KAK0513812.1"/>
    </source>
</evidence>
<reference evidence="3" key="1">
    <citation type="submission" date="2023-03" db="EMBL/GenBank/DDBJ databases">
        <title>Complete genome of Cladonia borealis.</title>
        <authorList>
            <person name="Park H."/>
        </authorList>
    </citation>
    <scope>NUCLEOTIDE SEQUENCE</scope>
    <source>
        <strain evidence="3">ANT050790</strain>
    </source>
</reference>
<proteinExistence type="predicted"/>
<keyword evidence="4" id="KW-1185">Reference proteome</keyword>
<evidence type="ECO:0000256" key="2">
    <source>
        <dbReference type="SAM" id="Phobius"/>
    </source>
</evidence>
<keyword evidence="1" id="KW-0175">Coiled coil</keyword>
<organism evidence="3 4">
    <name type="scientific">Cladonia borealis</name>
    <dbReference type="NCBI Taxonomy" id="184061"/>
    <lineage>
        <taxon>Eukaryota</taxon>
        <taxon>Fungi</taxon>
        <taxon>Dikarya</taxon>
        <taxon>Ascomycota</taxon>
        <taxon>Pezizomycotina</taxon>
        <taxon>Lecanoromycetes</taxon>
        <taxon>OSLEUM clade</taxon>
        <taxon>Lecanoromycetidae</taxon>
        <taxon>Lecanorales</taxon>
        <taxon>Lecanorineae</taxon>
        <taxon>Cladoniaceae</taxon>
        <taxon>Cladonia</taxon>
    </lineage>
</organism>
<keyword evidence="2" id="KW-0812">Transmembrane</keyword>
<feature type="transmembrane region" description="Helical" evidence="2">
    <location>
        <begin position="55"/>
        <end position="76"/>
    </location>
</feature>
<evidence type="ECO:0000313" key="4">
    <source>
        <dbReference type="Proteomes" id="UP001166286"/>
    </source>
</evidence>
<dbReference type="EMBL" id="JAFEKC020000006">
    <property type="protein sequence ID" value="KAK0513812.1"/>
    <property type="molecule type" value="Genomic_DNA"/>
</dbReference>
<accession>A0AA39R2P9</accession>